<feature type="compositionally biased region" description="Gly residues" evidence="1">
    <location>
        <begin position="112"/>
        <end position="126"/>
    </location>
</feature>
<dbReference type="InParanoid" id="A0A1Q3CWU4"/>
<evidence type="ECO:0000256" key="2">
    <source>
        <dbReference type="SAM" id="Phobius"/>
    </source>
</evidence>
<feature type="region of interest" description="Disordered" evidence="1">
    <location>
        <begin position="109"/>
        <end position="135"/>
    </location>
</feature>
<dbReference type="Proteomes" id="UP000187406">
    <property type="component" value="Unassembled WGS sequence"/>
</dbReference>
<evidence type="ECO:0000313" key="4">
    <source>
        <dbReference type="Proteomes" id="UP000187406"/>
    </source>
</evidence>
<accession>A0A1Q3CWU4</accession>
<dbReference type="PANTHER" id="PTHR35483:SF1">
    <property type="entry name" value="GLYCINE-RICH PROTEIN-RELATED"/>
    <property type="match status" value="1"/>
</dbReference>
<gene>
    <name evidence="3" type="ORF">CFOL_v3_28065</name>
</gene>
<sequence>MASIQANVYRTRLTLPRLSHPLRPPIRANPNPMVSFKLTANASSILLQFAPLSNHHLPLQRSPVCLLGGKDKSEKDEGSPWKALEKAAGNFKGQSIEDVLRQQIEKQEFFDGGSGKNPPRGGGGGGGEDRSGGSENEGLAGIIDEVVQVVLATLGFIFLYIYIITGEELTRLGRDYIRYLFKGTKSVRLRRAMYKWRKFFEGLNEKKDEDPDWLAKEIINTPTWYDSPDKYRHILRSKLSGAGDQ</sequence>
<reference evidence="4" key="1">
    <citation type="submission" date="2016-04" db="EMBL/GenBank/DDBJ databases">
        <title>Cephalotus genome sequencing.</title>
        <authorList>
            <person name="Fukushima K."/>
            <person name="Hasebe M."/>
            <person name="Fang X."/>
        </authorList>
    </citation>
    <scope>NUCLEOTIDE SEQUENCE [LARGE SCALE GENOMIC DNA]</scope>
    <source>
        <strain evidence="4">cv. St1</strain>
    </source>
</reference>
<dbReference type="FunCoup" id="A0A1Q3CWU4">
    <property type="interactions" value="2003"/>
</dbReference>
<evidence type="ECO:0000313" key="3">
    <source>
        <dbReference type="EMBL" id="GAV84621.1"/>
    </source>
</evidence>
<proteinExistence type="predicted"/>
<comment type="caution">
    <text evidence="3">The sequence shown here is derived from an EMBL/GenBank/DDBJ whole genome shotgun (WGS) entry which is preliminary data.</text>
</comment>
<protein>
    <submittedName>
        <fullName evidence="3">Uncharacterized protein</fullName>
    </submittedName>
</protein>
<name>A0A1Q3CWU4_CEPFO</name>
<dbReference type="EMBL" id="BDDD01003269">
    <property type="protein sequence ID" value="GAV84621.1"/>
    <property type="molecule type" value="Genomic_DNA"/>
</dbReference>
<evidence type="ECO:0000256" key="1">
    <source>
        <dbReference type="SAM" id="MobiDB-lite"/>
    </source>
</evidence>
<keyword evidence="2" id="KW-1133">Transmembrane helix</keyword>
<dbReference type="PANTHER" id="PTHR35483">
    <property type="entry name" value="NUCLEUSENVELOPE PROTEIN"/>
    <property type="match status" value="1"/>
</dbReference>
<dbReference type="STRING" id="3775.A0A1Q3CWU4"/>
<dbReference type="GO" id="GO:0009507">
    <property type="term" value="C:chloroplast"/>
    <property type="evidence" value="ECO:0007669"/>
    <property type="project" value="TreeGrafter"/>
</dbReference>
<dbReference type="OrthoDB" id="1680511at2759"/>
<keyword evidence="2" id="KW-0812">Transmembrane</keyword>
<keyword evidence="2" id="KW-0472">Membrane</keyword>
<organism evidence="3 4">
    <name type="scientific">Cephalotus follicularis</name>
    <name type="common">Albany pitcher plant</name>
    <dbReference type="NCBI Taxonomy" id="3775"/>
    <lineage>
        <taxon>Eukaryota</taxon>
        <taxon>Viridiplantae</taxon>
        <taxon>Streptophyta</taxon>
        <taxon>Embryophyta</taxon>
        <taxon>Tracheophyta</taxon>
        <taxon>Spermatophyta</taxon>
        <taxon>Magnoliopsida</taxon>
        <taxon>eudicotyledons</taxon>
        <taxon>Gunneridae</taxon>
        <taxon>Pentapetalae</taxon>
        <taxon>rosids</taxon>
        <taxon>fabids</taxon>
        <taxon>Oxalidales</taxon>
        <taxon>Cephalotaceae</taxon>
        <taxon>Cephalotus</taxon>
    </lineage>
</organism>
<keyword evidence="4" id="KW-1185">Reference proteome</keyword>
<feature type="transmembrane region" description="Helical" evidence="2">
    <location>
        <begin position="146"/>
        <end position="164"/>
    </location>
</feature>
<dbReference type="AlphaFoldDB" id="A0A1Q3CWU4"/>